<dbReference type="Proteomes" id="UP000261680">
    <property type="component" value="Unplaced"/>
</dbReference>
<evidence type="ECO:0000313" key="8">
    <source>
        <dbReference type="Proteomes" id="UP000261680"/>
    </source>
</evidence>
<keyword evidence="8" id="KW-1185">Reference proteome</keyword>
<name>A0A384DGN6_URSMA</name>
<dbReference type="OrthoDB" id="9048943at2759"/>
<dbReference type="KEGG" id="umr:103678586"/>
<dbReference type="InterPro" id="IPR000566">
    <property type="entry name" value="Lipocln_cytosolic_FA-bd_dom"/>
</dbReference>
<feature type="domain" description="Lipocalin/cytosolic fatty-acid binding" evidence="7">
    <location>
        <begin position="88"/>
        <end position="226"/>
    </location>
</feature>
<gene>
    <name evidence="9" type="primary">LOC103678586</name>
</gene>
<evidence type="ECO:0000256" key="1">
    <source>
        <dbReference type="ARBA" id="ARBA00004613"/>
    </source>
</evidence>
<keyword evidence="3" id="KW-0964">Secreted</keyword>
<organism evidence="8 9">
    <name type="scientific">Ursus maritimus</name>
    <name type="common">Polar bear</name>
    <name type="synonym">Thalarctos maritimus</name>
    <dbReference type="NCBI Taxonomy" id="29073"/>
    <lineage>
        <taxon>Eukaryota</taxon>
        <taxon>Metazoa</taxon>
        <taxon>Chordata</taxon>
        <taxon>Craniata</taxon>
        <taxon>Vertebrata</taxon>
        <taxon>Euteleostomi</taxon>
        <taxon>Mammalia</taxon>
        <taxon>Eutheria</taxon>
        <taxon>Laurasiatheria</taxon>
        <taxon>Carnivora</taxon>
        <taxon>Caniformia</taxon>
        <taxon>Ursidae</taxon>
        <taxon>Ursus</taxon>
    </lineage>
</organism>
<evidence type="ECO:0000256" key="4">
    <source>
        <dbReference type="ARBA" id="ARBA00022729"/>
    </source>
</evidence>
<dbReference type="FunFam" id="2.40.128.20:FF:000008">
    <property type="entry name" value="Major urinary protein"/>
    <property type="match status" value="1"/>
</dbReference>
<dbReference type="PROSITE" id="PS00213">
    <property type="entry name" value="LIPOCALIN"/>
    <property type="match status" value="1"/>
</dbReference>
<evidence type="ECO:0000256" key="3">
    <source>
        <dbReference type="ARBA" id="ARBA00022525"/>
    </source>
</evidence>
<dbReference type="InterPro" id="IPR002345">
    <property type="entry name" value="Lipocalin"/>
</dbReference>
<proteinExistence type="inferred from homology"/>
<evidence type="ECO:0000256" key="5">
    <source>
        <dbReference type="ARBA" id="ARBA00023157"/>
    </source>
</evidence>
<dbReference type="GO" id="GO:0005549">
    <property type="term" value="F:odorant binding"/>
    <property type="evidence" value="ECO:0007669"/>
    <property type="project" value="TreeGrafter"/>
</dbReference>
<dbReference type="PANTHER" id="PTHR11430">
    <property type="entry name" value="LIPOCALIN"/>
    <property type="match status" value="1"/>
</dbReference>
<reference evidence="9" key="1">
    <citation type="submission" date="2025-08" db="UniProtKB">
        <authorList>
            <consortium name="RefSeq"/>
        </authorList>
    </citation>
    <scope>IDENTIFICATION</scope>
    <source>
        <tissue evidence="9">Whole blood</tissue>
    </source>
</reference>
<keyword evidence="4" id="KW-0732">Signal</keyword>
<evidence type="ECO:0000256" key="2">
    <source>
        <dbReference type="ARBA" id="ARBA00006889"/>
    </source>
</evidence>
<dbReference type="InterPro" id="IPR012674">
    <property type="entry name" value="Calycin"/>
</dbReference>
<comment type="subcellular location">
    <subcellularLocation>
        <location evidence="1">Secreted</location>
    </subcellularLocation>
</comment>
<dbReference type="RefSeq" id="XP_008706186.1">
    <property type="nucleotide sequence ID" value="XM_008707964.2"/>
</dbReference>
<dbReference type="PRINTS" id="PR00179">
    <property type="entry name" value="LIPOCALIN"/>
</dbReference>
<dbReference type="GO" id="GO:0005615">
    <property type="term" value="C:extracellular space"/>
    <property type="evidence" value="ECO:0007669"/>
    <property type="project" value="TreeGrafter"/>
</dbReference>
<evidence type="ECO:0000256" key="6">
    <source>
        <dbReference type="RuleBase" id="RU003695"/>
    </source>
</evidence>
<keyword evidence="5" id="KW-1015">Disulfide bond</keyword>
<evidence type="ECO:0000313" key="9">
    <source>
        <dbReference type="RefSeq" id="XP_008706186.1"/>
    </source>
</evidence>
<dbReference type="PRINTS" id="PR01221">
    <property type="entry name" value="MAJORURINARY"/>
</dbReference>
<protein>
    <submittedName>
        <fullName evidence="9">Lipocalin Can f 6.0101 isoform X1</fullName>
    </submittedName>
</protein>
<dbReference type="GeneID" id="103678586"/>
<dbReference type="PANTHER" id="PTHR11430:SF76">
    <property type="entry name" value="MAJOR URINARY PROTEIN 1-RELATED"/>
    <property type="match status" value="1"/>
</dbReference>
<dbReference type="GO" id="GO:0036094">
    <property type="term" value="F:small molecule binding"/>
    <property type="evidence" value="ECO:0007669"/>
    <property type="project" value="InterPro"/>
</dbReference>
<dbReference type="InterPro" id="IPR002971">
    <property type="entry name" value="Maj_urinary"/>
</dbReference>
<evidence type="ECO:0000259" key="7">
    <source>
        <dbReference type="Pfam" id="PF00061"/>
    </source>
</evidence>
<comment type="similarity">
    <text evidence="2 6">Belongs to the calycin superfamily. Lipocalin family.</text>
</comment>
<dbReference type="Gene3D" id="2.40.128.20">
    <property type="match status" value="1"/>
</dbReference>
<accession>A0A384DGN6</accession>
<dbReference type="InterPro" id="IPR022272">
    <property type="entry name" value="Lipocalin_CS"/>
</dbReference>
<dbReference type="Pfam" id="PF00061">
    <property type="entry name" value="Lipocalin"/>
    <property type="match status" value="1"/>
</dbReference>
<sequence length="293" mass="33571">MTDHFTEWEEERWCPLDEKTRSGPDIKTEDWRVEPPAGRDSLSVTVGKTVPSPAKMKLLVLCLGLILVCAHEEGNDVVRRNFDVSKISGYWYSVLLASDVREKIEENGSMRVFVNHIEVLSNSSLFFNMHIKVDGKCTELALLSDKTEKDGDYSVEYDGYNVFRIVETDYTDYIIFHLVNFNEKDSFQLIELYAREPDTSEEVKKNFVEYCQKHGIVKENIFNLTEVDRCLQARGSEEAQDSRRVSQLKPKNVGPSECCPLVELERWEGDCIIKPWALGMGPGCLSHTQEEQA</sequence>
<dbReference type="SUPFAM" id="SSF50814">
    <property type="entry name" value="Lipocalins"/>
    <property type="match status" value="1"/>
</dbReference>
<dbReference type="AlphaFoldDB" id="A0A384DGN6"/>